<dbReference type="Pfam" id="PF13432">
    <property type="entry name" value="TPR_16"/>
    <property type="match status" value="1"/>
</dbReference>
<feature type="domain" description="LytR/CpsA/Psr regulator C-terminal" evidence="5">
    <location>
        <begin position="235"/>
        <end position="322"/>
    </location>
</feature>
<sequence length="350" mass="39361">MFKVKRLSWILGCALALNGCTSIQKDTLSADIEIKPVMRVNHANGSPKIMYLLGRYYQGKIDYQRAIAAYEKALAAKPDYVEVHNGLGVIYSIQGRHELSLQHFHTAIEYAPMETYLYNNLGYAYLIQGNTAEAVKSLEKAVLVDPGNKRAQLNLAVAQERINLNDKVATLQSDSIDSLPLAIQEASNANVNEVDDKVSKFNGKAESLATAMSYHADDQVFHHHNDSKSLDGTYIQLEISNGNGITGMAKQISYFFQQHGVAKARLTNHQTYKHTQTEIYYRSGNYDQAYQINQMLPMQVKLIESNELRSDIQIKILLGQDFSREAAYFNKKELMQISQNATKSIVNQIN</sequence>
<dbReference type="InterPro" id="IPR011990">
    <property type="entry name" value="TPR-like_helical_dom_sf"/>
</dbReference>
<dbReference type="PANTHER" id="PTHR44835">
    <property type="entry name" value="UDP-N-ACETYLGLUCOSAMINE--PEPTIDE N-ACETYLGLUCOSAMINYLTRANSFERASE SPINDLY-RELATED"/>
    <property type="match status" value="1"/>
</dbReference>
<dbReference type="RefSeq" id="WP_172424094.1">
    <property type="nucleotide sequence ID" value="NZ_LT907782.1"/>
</dbReference>
<dbReference type="PANTHER" id="PTHR44835:SF1">
    <property type="entry name" value="PROTEIN O-GLCNAC TRANSFERASE"/>
    <property type="match status" value="1"/>
</dbReference>
<evidence type="ECO:0000256" key="4">
    <source>
        <dbReference type="PROSITE-ProRule" id="PRU00339"/>
    </source>
</evidence>
<proteinExistence type="predicted"/>
<dbReference type="Pfam" id="PF00515">
    <property type="entry name" value="TPR_1"/>
    <property type="match status" value="1"/>
</dbReference>
<dbReference type="AlphaFoldDB" id="A0A285BY22"/>
<dbReference type="SUPFAM" id="SSF48452">
    <property type="entry name" value="TPR-like"/>
    <property type="match status" value="1"/>
</dbReference>
<keyword evidence="4" id="KW-0802">TPR repeat</keyword>
<dbReference type="Gene3D" id="3.30.70.2390">
    <property type="match status" value="1"/>
</dbReference>
<dbReference type="SMART" id="SM00028">
    <property type="entry name" value="TPR"/>
    <property type="match status" value="3"/>
</dbReference>
<feature type="repeat" description="TPR" evidence="4">
    <location>
        <begin position="81"/>
        <end position="114"/>
    </location>
</feature>
<protein>
    <submittedName>
        <fullName evidence="6">Tetratricopeptide repeat-containing protein</fullName>
    </submittedName>
</protein>
<keyword evidence="3" id="KW-0808">Transferase</keyword>
<reference evidence="6 7" key="1">
    <citation type="submission" date="2017-08" db="EMBL/GenBank/DDBJ databases">
        <authorList>
            <person name="de Groot N.N."/>
        </authorList>
    </citation>
    <scope>NUCLEOTIDE SEQUENCE [LARGE SCALE GENOMIC DNA]</scope>
    <source>
        <strain evidence="6 7">Nm15</strain>
    </source>
</reference>
<dbReference type="GO" id="GO:0016757">
    <property type="term" value="F:glycosyltransferase activity"/>
    <property type="evidence" value="ECO:0007669"/>
    <property type="project" value="UniProtKB-KW"/>
</dbReference>
<evidence type="ECO:0000313" key="7">
    <source>
        <dbReference type="Proteomes" id="UP000242498"/>
    </source>
</evidence>
<evidence type="ECO:0000313" key="6">
    <source>
        <dbReference type="EMBL" id="SNX60129.1"/>
    </source>
</evidence>
<dbReference type="Proteomes" id="UP000242498">
    <property type="component" value="Chromosome I"/>
</dbReference>
<dbReference type="Gene3D" id="1.25.40.10">
    <property type="entry name" value="Tetratricopeptide repeat domain"/>
    <property type="match status" value="1"/>
</dbReference>
<evidence type="ECO:0000256" key="1">
    <source>
        <dbReference type="ARBA" id="ARBA00004922"/>
    </source>
</evidence>
<dbReference type="PROSITE" id="PS50005">
    <property type="entry name" value="TPR"/>
    <property type="match status" value="3"/>
</dbReference>
<organism evidence="6 7">
    <name type="scientific">Nitrosomonas ureae</name>
    <dbReference type="NCBI Taxonomy" id="44577"/>
    <lineage>
        <taxon>Bacteria</taxon>
        <taxon>Pseudomonadati</taxon>
        <taxon>Pseudomonadota</taxon>
        <taxon>Betaproteobacteria</taxon>
        <taxon>Nitrosomonadales</taxon>
        <taxon>Nitrosomonadaceae</taxon>
        <taxon>Nitrosomonas</taxon>
    </lineage>
</organism>
<dbReference type="EMBL" id="LT907782">
    <property type="protein sequence ID" value="SNX60129.1"/>
    <property type="molecule type" value="Genomic_DNA"/>
</dbReference>
<feature type="repeat" description="TPR" evidence="4">
    <location>
        <begin position="115"/>
        <end position="148"/>
    </location>
</feature>
<dbReference type="InterPro" id="IPR019734">
    <property type="entry name" value="TPR_rpt"/>
</dbReference>
<evidence type="ECO:0000259" key="5">
    <source>
        <dbReference type="Pfam" id="PF13399"/>
    </source>
</evidence>
<comment type="pathway">
    <text evidence="1">Protein modification; protein glycosylation.</text>
</comment>
<evidence type="ECO:0000256" key="3">
    <source>
        <dbReference type="ARBA" id="ARBA00022679"/>
    </source>
</evidence>
<dbReference type="InterPro" id="IPR051939">
    <property type="entry name" value="Glycosyltr_41/O-GlcNAc_trsf"/>
</dbReference>
<dbReference type="PROSITE" id="PS50293">
    <property type="entry name" value="TPR_REGION"/>
    <property type="match status" value="1"/>
</dbReference>
<keyword evidence="2" id="KW-0328">Glycosyltransferase</keyword>
<accession>A0A285BY22</accession>
<feature type="repeat" description="TPR" evidence="4">
    <location>
        <begin position="47"/>
        <end position="80"/>
    </location>
</feature>
<name>A0A285BY22_9PROT</name>
<dbReference type="Pfam" id="PF13399">
    <property type="entry name" value="LytR_C"/>
    <property type="match status" value="1"/>
</dbReference>
<evidence type="ECO:0000256" key="2">
    <source>
        <dbReference type="ARBA" id="ARBA00022676"/>
    </source>
</evidence>
<gene>
    <name evidence="6" type="ORF">SAMN06296273_1589</name>
</gene>
<dbReference type="InterPro" id="IPR027381">
    <property type="entry name" value="LytR/CpsA/Psr_C"/>
</dbReference>